<dbReference type="PANTHER" id="PTHR45947">
    <property type="entry name" value="SULFOQUINOVOSYL TRANSFERASE SQD2"/>
    <property type="match status" value="1"/>
</dbReference>
<dbReference type="SUPFAM" id="SSF53756">
    <property type="entry name" value="UDP-Glycosyltransferase/glycogen phosphorylase"/>
    <property type="match status" value="1"/>
</dbReference>
<accession>A0A806LBJ6</accession>
<dbReference type="InterPro" id="IPR050194">
    <property type="entry name" value="Glycosyltransferase_grp1"/>
</dbReference>
<dbReference type="KEGG" id="lpq:AF91_04305"/>
<evidence type="ECO:0000259" key="2">
    <source>
        <dbReference type="Pfam" id="PF13439"/>
    </source>
</evidence>
<dbReference type="EMBL" id="CP007122">
    <property type="protein sequence ID" value="AHJ34430.1"/>
    <property type="molecule type" value="Genomic_DNA"/>
</dbReference>
<dbReference type="RefSeq" id="WP_025376085.1">
    <property type="nucleotide sequence ID" value="NZ_CP007122.1"/>
</dbReference>
<evidence type="ECO:0008006" key="5">
    <source>
        <dbReference type="Google" id="ProtNLM"/>
    </source>
</evidence>
<gene>
    <name evidence="3" type="ORF">AF91_04305</name>
</gene>
<dbReference type="Pfam" id="PF13439">
    <property type="entry name" value="Glyco_transf_4"/>
    <property type="match status" value="1"/>
</dbReference>
<evidence type="ECO:0000259" key="1">
    <source>
        <dbReference type="Pfam" id="PF00534"/>
    </source>
</evidence>
<proteinExistence type="predicted"/>
<dbReference type="GO" id="GO:0016757">
    <property type="term" value="F:glycosyltransferase activity"/>
    <property type="evidence" value="ECO:0007669"/>
    <property type="project" value="InterPro"/>
</dbReference>
<dbReference type="AlphaFoldDB" id="A0A806LBJ6"/>
<dbReference type="InterPro" id="IPR001296">
    <property type="entry name" value="Glyco_trans_1"/>
</dbReference>
<protein>
    <recommendedName>
        <fullName evidence="5">Glycosyltransferase</fullName>
    </recommendedName>
</protein>
<dbReference type="InterPro" id="IPR028098">
    <property type="entry name" value="Glyco_trans_4-like_N"/>
</dbReference>
<reference evidence="3 4" key="1">
    <citation type="journal article" date="2014" name="Genome Announc.">
        <title>Whole Genome Sequence of the Probiotic Strain Lactobacillus paracasei N1115, Isolated from Traditional Chinese Fermented Milk.</title>
        <authorList>
            <person name="Wang S."/>
            <person name="Zhu H."/>
            <person name="He F."/>
            <person name="Luo Y."/>
            <person name="Kang Z."/>
            <person name="Lu C."/>
            <person name="Feng L."/>
            <person name="Lu X."/>
            <person name="Xue Y."/>
            <person name="Wang H."/>
        </authorList>
    </citation>
    <scope>NUCLEOTIDE SEQUENCE [LARGE SCALE GENOMIC DNA]</scope>
    <source>
        <strain evidence="3 4">N1115</strain>
    </source>
</reference>
<dbReference type="Pfam" id="PF00534">
    <property type="entry name" value="Glycos_transf_1"/>
    <property type="match status" value="1"/>
</dbReference>
<name>A0A806LBJ6_LACPA</name>
<dbReference type="PANTHER" id="PTHR45947:SF3">
    <property type="entry name" value="SULFOQUINOVOSYL TRANSFERASE SQD2"/>
    <property type="match status" value="1"/>
</dbReference>
<evidence type="ECO:0000313" key="4">
    <source>
        <dbReference type="Proteomes" id="UP000019441"/>
    </source>
</evidence>
<dbReference type="Proteomes" id="UP000019441">
    <property type="component" value="Chromosome"/>
</dbReference>
<dbReference type="Gene3D" id="3.40.50.2000">
    <property type="entry name" value="Glycogen Phosphorylase B"/>
    <property type="match status" value="2"/>
</dbReference>
<feature type="domain" description="Glycosyltransferase subfamily 4-like N-terminal" evidence="2">
    <location>
        <begin position="21"/>
        <end position="177"/>
    </location>
</feature>
<sequence length="377" mass="42631">MKPKEYKPVKVGIVVGKMVGGGVESVVLNLLKFNDSETYTIDIIVDSDSTNVPLELIRSLGGHVKYIPPYQNVIKYQKALNRLFKEENYQIVHANISVLNVFPMFVAYMCHVPVRIAHNHNLISPSDGIKKNIIKKFLSFFNTIFPNVYVSPTQKSGSWVFRHKKFKVVKNGIDSKRFEFSNKNRKQIRDDLKICDSQILMGCFCRFVNTKRIPFALTVFEKLVLYNPNFRFLLVGDGPMKTEIYKQISGSPILSTAAIVLDSKSDIEKYYSALDCYIFPSSMEAFGMTAVEAQTNGLLTFVSSGIPIEAKISQKLFKVILGDNVDYWCKSILKSIKNAPDRSAISNSVSKNDILSSKKMAKKVEQIYKSALVEFHS</sequence>
<evidence type="ECO:0000313" key="3">
    <source>
        <dbReference type="EMBL" id="AHJ34430.1"/>
    </source>
</evidence>
<organism evidence="3 4">
    <name type="scientific">Lacticaseibacillus paracasei N1115</name>
    <dbReference type="NCBI Taxonomy" id="1446494"/>
    <lineage>
        <taxon>Bacteria</taxon>
        <taxon>Bacillati</taxon>
        <taxon>Bacillota</taxon>
        <taxon>Bacilli</taxon>
        <taxon>Lactobacillales</taxon>
        <taxon>Lactobacillaceae</taxon>
        <taxon>Lacticaseibacillus</taxon>
    </lineage>
</organism>
<feature type="domain" description="Glycosyl transferase family 1" evidence="1">
    <location>
        <begin position="185"/>
        <end position="347"/>
    </location>
</feature>